<sequence>MLTYDDTTANTPSVFHTIGVRSRPVAGSIYVPTVDATCVKGRRVQYIHHLHQIYGPVVRTAPNEIDVTDLHGYHAIHKIGNGIRKSEWYPRFRTAQAKDPISPFLEALLVSEKAQSAVQKVKAKGVCDRFEWWTYYTVDVIGRIAFGESFGMLELGKKTEFIQMFENFAMIGILRSEFPTLYRLICLIPSFIYDINRDEKTIIRHDREIIDRAKEGSIDRRTVFTGFLTETEINETVIPRDSIVTEATGLVGAGGRTTSVTLTYLVWAVLSNHRIQEKLEEEVATLPSDFTDAELEALPYMNAVIEETLRTYGPVPGALPRVVSEAGLHTSGHFIPPGTIVCTQSYSMHRKSEIYSNPECFEPERFLRKDYAGQEERSAFAAFGAGSRTCLGVHLAYMELRMAVALLFRECAGARLALSSPDDMDMVNFLRQNSSIKNLDRTIILNVSTADEKQKWKGEPKSADLAVDPIEKEIDIYTWEQNREEYLEKNWKGQVPLLLGPQSVKLDDSLDITRFLSERYPQLLPSAHRDSINELLNELHQVWFVSLSFTAEDGRSEGLVKMILHLIEEPTTSEKYKTALQRKLQLPNPHAPEIVVREEQKAQVYLNRIADVMLEHNVGRKSTWIFGDDAGPTALDAHTVVFIARFIDAGRTNLIGDDMLSYGIQHLKGTSHEPVNNRSNKVRDHSFVSKLLAQWRIRRDAYRE</sequence>
<dbReference type="SUPFAM" id="SSF48264">
    <property type="entry name" value="Cytochrome P450"/>
    <property type="match status" value="1"/>
</dbReference>
<dbReference type="InterPro" id="IPR050121">
    <property type="entry name" value="Cytochrome_P450_monoxygenase"/>
</dbReference>
<dbReference type="GO" id="GO:0004497">
    <property type="term" value="F:monooxygenase activity"/>
    <property type="evidence" value="ECO:0007669"/>
    <property type="project" value="InterPro"/>
</dbReference>
<proteinExistence type="inferred from homology"/>
<accession>A0A0D2ITX4</accession>
<evidence type="ECO:0000256" key="4">
    <source>
        <dbReference type="ARBA" id="ARBA00023002"/>
    </source>
</evidence>
<comment type="similarity">
    <text evidence="2">Belongs to the cytochrome P450 family.</text>
</comment>
<dbReference type="RefSeq" id="XP_013273757.1">
    <property type="nucleotide sequence ID" value="XM_013418303.1"/>
</dbReference>
<evidence type="ECO:0000313" key="7">
    <source>
        <dbReference type="EMBL" id="KIX06621.1"/>
    </source>
</evidence>
<keyword evidence="6" id="KW-0349">Heme</keyword>
<evidence type="ECO:0000256" key="5">
    <source>
        <dbReference type="ARBA" id="ARBA00023004"/>
    </source>
</evidence>
<keyword evidence="5 6" id="KW-0408">Iron</keyword>
<dbReference type="Pfam" id="PF00067">
    <property type="entry name" value="p450"/>
    <property type="match status" value="1"/>
</dbReference>
<evidence type="ECO:0000256" key="2">
    <source>
        <dbReference type="ARBA" id="ARBA00010617"/>
    </source>
</evidence>
<dbReference type="InterPro" id="IPR036249">
    <property type="entry name" value="Thioredoxin-like_sf"/>
</dbReference>
<dbReference type="GO" id="GO:0016705">
    <property type="term" value="F:oxidoreductase activity, acting on paired donors, with incorporation or reduction of molecular oxygen"/>
    <property type="evidence" value="ECO:0007669"/>
    <property type="project" value="InterPro"/>
</dbReference>
<dbReference type="Gene3D" id="1.10.630.10">
    <property type="entry name" value="Cytochrome P450"/>
    <property type="match status" value="1"/>
</dbReference>
<evidence type="ECO:0000256" key="1">
    <source>
        <dbReference type="ARBA" id="ARBA00001971"/>
    </source>
</evidence>
<gene>
    <name evidence="7" type="ORF">Z518_04597</name>
</gene>
<dbReference type="InterPro" id="IPR002401">
    <property type="entry name" value="Cyt_P450_E_grp-I"/>
</dbReference>
<protein>
    <recommendedName>
        <fullName evidence="9">Cytochrome P450</fullName>
    </recommendedName>
</protein>
<dbReference type="InterPro" id="IPR017972">
    <property type="entry name" value="Cyt_P450_CS"/>
</dbReference>
<dbReference type="Proteomes" id="UP000053617">
    <property type="component" value="Unassembled WGS sequence"/>
</dbReference>
<dbReference type="InterPro" id="IPR001128">
    <property type="entry name" value="Cyt_P450"/>
</dbReference>
<dbReference type="PRINTS" id="PR00463">
    <property type="entry name" value="EP450I"/>
</dbReference>
<dbReference type="GO" id="GO:0020037">
    <property type="term" value="F:heme binding"/>
    <property type="evidence" value="ECO:0007669"/>
    <property type="project" value="InterPro"/>
</dbReference>
<dbReference type="Gene3D" id="3.40.30.10">
    <property type="entry name" value="Glutaredoxin"/>
    <property type="match status" value="1"/>
</dbReference>
<dbReference type="HOGENOM" id="CLU_391882_0_0_1"/>
<dbReference type="GO" id="GO:0005506">
    <property type="term" value="F:iron ion binding"/>
    <property type="evidence" value="ECO:0007669"/>
    <property type="project" value="InterPro"/>
</dbReference>
<dbReference type="VEuPathDB" id="FungiDB:Z518_04597"/>
<organism evidence="7 8">
    <name type="scientific">Rhinocladiella mackenziei CBS 650.93</name>
    <dbReference type="NCBI Taxonomy" id="1442369"/>
    <lineage>
        <taxon>Eukaryota</taxon>
        <taxon>Fungi</taxon>
        <taxon>Dikarya</taxon>
        <taxon>Ascomycota</taxon>
        <taxon>Pezizomycotina</taxon>
        <taxon>Eurotiomycetes</taxon>
        <taxon>Chaetothyriomycetidae</taxon>
        <taxon>Chaetothyriales</taxon>
        <taxon>Herpotrichiellaceae</taxon>
        <taxon>Rhinocladiella</taxon>
    </lineage>
</organism>
<dbReference type="STRING" id="1442369.A0A0D2ITX4"/>
<dbReference type="PANTHER" id="PTHR24305:SF96">
    <property type="entry name" value="CYTOCHROME P450 MONOOXYGENASE STCB-RELATED"/>
    <property type="match status" value="1"/>
</dbReference>
<feature type="binding site" description="axial binding residue" evidence="6">
    <location>
        <position position="390"/>
    </location>
    <ligand>
        <name>heme</name>
        <dbReference type="ChEBI" id="CHEBI:30413"/>
    </ligand>
    <ligandPart>
        <name>Fe</name>
        <dbReference type="ChEBI" id="CHEBI:18248"/>
    </ligandPart>
</feature>
<dbReference type="EMBL" id="KN847477">
    <property type="protein sequence ID" value="KIX06621.1"/>
    <property type="molecule type" value="Genomic_DNA"/>
</dbReference>
<evidence type="ECO:0000256" key="6">
    <source>
        <dbReference type="PIRSR" id="PIRSR602401-1"/>
    </source>
</evidence>
<evidence type="ECO:0000256" key="3">
    <source>
        <dbReference type="ARBA" id="ARBA00022723"/>
    </source>
</evidence>
<dbReference type="PRINTS" id="PR00385">
    <property type="entry name" value="P450"/>
</dbReference>
<dbReference type="SUPFAM" id="SSF52833">
    <property type="entry name" value="Thioredoxin-like"/>
    <property type="match status" value="1"/>
</dbReference>
<keyword evidence="4" id="KW-0560">Oxidoreductase</keyword>
<dbReference type="PROSITE" id="PS00086">
    <property type="entry name" value="CYTOCHROME_P450"/>
    <property type="match status" value="1"/>
</dbReference>
<evidence type="ECO:0000313" key="8">
    <source>
        <dbReference type="Proteomes" id="UP000053617"/>
    </source>
</evidence>
<keyword evidence="3 6" id="KW-0479">Metal-binding</keyword>
<dbReference type="OrthoDB" id="1470350at2759"/>
<dbReference type="InterPro" id="IPR036396">
    <property type="entry name" value="Cyt_P450_sf"/>
</dbReference>
<name>A0A0D2ITX4_9EURO</name>
<dbReference type="AlphaFoldDB" id="A0A0D2ITX4"/>
<evidence type="ECO:0008006" key="9">
    <source>
        <dbReference type="Google" id="ProtNLM"/>
    </source>
</evidence>
<keyword evidence="8" id="KW-1185">Reference proteome</keyword>
<dbReference type="GeneID" id="25292668"/>
<reference evidence="7 8" key="1">
    <citation type="submission" date="2015-01" db="EMBL/GenBank/DDBJ databases">
        <title>The Genome Sequence of Rhinocladiella mackenzie CBS 650.93.</title>
        <authorList>
            <consortium name="The Broad Institute Genomics Platform"/>
            <person name="Cuomo C."/>
            <person name="de Hoog S."/>
            <person name="Gorbushina A."/>
            <person name="Stielow B."/>
            <person name="Teixiera M."/>
            <person name="Abouelleil A."/>
            <person name="Chapman S.B."/>
            <person name="Priest M."/>
            <person name="Young S.K."/>
            <person name="Wortman J."/>
            <person name="Nusbaum C."/>
            <person name="Birren B."/>
        </authorList>
    </citation>
    <scope>NUCLEOTIDE SEQUENCE [LARGE SCALE GENOMIC DNA]</scope>
    <source>
        <strain evidence="7 8">CBS 650.93</strain>
    </source>
</reference>
<dbReference type="PANTHER" id="PTHR24305">
    <property type="entry name" value="CYTOCHROME P450"/>
    <property type="match status" value="1"/>
</dbReference>
<comment type="cofactor">
    <cofactor evidence="1 6">
        <name>heme</name>
        <dbReference type="ChEBI" id="CHEBI:30413"/>
    </cofactor>
</comment>